<evidence type="ECO:0000313" key="1">
    <source>
        <dbReference type="EMBL" id="KAK4496212.1"/>
    </source>
</evidence>
<dbReference type="Proteomes" id="UP001305779">
    <property type="component" value="Unassembled WGS sequence"/>
</dbReference>
<dbReference type="EMBL" id="JAXOVC010000010">
    <property type="protein sequence ID" value="KAK4496212.1"/>
    <property type="molecule type" value="Genomic_DNA"/>
</dbReference>
<keyword evidence="2" id="KW-1185">Reference proteome</keyword>
<evidence type="ECO:0000313" key="2">
    <source>
        <dbReference type="Proteomes" id="UP001305779"/>
    </source>
</evidence>
<gene>
    <name evidence="1" type="ORF">PRZ48_012192</name>
</gene>
<sequence>MAAPCPFFDKLPVELRDEIYKLTFTPDHDEGKEVSLVDAAPPSKAVLMTCKQAHAEAAKLYKAMYQDYWRKTTFQITPDRRLRNDPSVPAIVDYVAPHHTADIEHIQHIFVRLVLDERELEMNLVDRRGLWECPVLSLDLEKTTKNGSVFMTYLRNIGELNETLAKREVFPSLWEQLELLCWLARQEPGASGR</sequence>
<name>A0ABR0E455_ZASCE</name>
<protein>
    <submittedName>
        <fullName evidence="1">Uncharacterized protein</fullName>
    </submittedName>
</protein>
<reference evidence="1 2" key="1">
    <citation type="journal article" date="2023" name="G3 (Bethesda)">
        <title>A chromosome-level genome assembly of Zasmidium syzygii isolated from banana leaves.</title>
        <authorList>
            <person name="van Westerhoven A.C."/>
            <person name="Mehrabi R."/>
            <person name="Talebi R."/>
            <person name="Steentjes M.B.F."/>
            <person name="Corcolon B."/>
            <person name="Chong P.A."/>
            <person name="Kema G.H.J."/>
            <person name="Seidl M.F."/>
        </authorList>
    </citation>
    <scope>NUCLEOTIDE SEQUENCE [LARGE SCALE GENOMIC DNA]</scope>
    <source>
        <strain evidence="1 2">P124</strain>
    </source>
</reference>
<accession>A0ABR0E455</accession>
<proteinExistence type="predicted"/>
<organism evidence="1 2">
    <name type="scientific">Zasmidium cellare</name>
    <name type="common">Wine cellar mold</name>
    <name type="synonym">Racodium cellare</name>
    <dbReference type="NCBI Taxonomy" id="395010"/>
    <lineage>
        <taxon>Eukaryota</taxon>
        <taxon>Fungi</taxon>
        <taxon>Dikarya</taxon>
        <taxon>Ascomycota</taxon>
        <taxon>Pezizomycotina</taxon>
        <taxon>Dothideomycetes</taxon>
        <taxon>Dothideomycetidae</taxon>
        <taxon>Mycosphaerellales</taxon>
        <taxon>Mycosphaerellaceae</taxon>
        <taxon>Zasmidium</taxon>
    </lineage>
</organism>
<comment type="caution">
    <text evidence="1">The sequence shown here is derived from an EMBL/GenBank/DDBJ whole genome shotgun (WGS) entry which is preliminary data.</text>
</comment>